<organism evidence="1 2">
    <name type="scientific">Euphydryas editha</name>
    <name type="common">Edith's checkerspot</name>
    <dbReference type="NCBI Taxonomy" id="104508"/>
    <lineage>
        <taxon>Eukaryota</taxon>
        <taxon>Metazoa</taxon>
        <taxon>Ecdysozoa</taxon>
        <taxon>Arthropoda</taxon>
        <taxon>Hexapoda</taxon>
        <taxon>Insecta</taxon>
        <taxon>Pterygota</taxon>
        <taxon>Neoptera</taxon>
        <taxon>Endopterygota</taxon>
        <taxon>Lepidoptera</taxon>
        <taxon>Glossata</taxon>
        <taxon>Ditrysia</taxon>
        <taxon>Papilionoidea</taxon>
        <taxon>Nymphalidae</taxon>
        <taxon>Nymphalinae</taxon>
        <taxon>Euphydryas</taxon>
    </lineage>
</organism>
<sequence>MHEAVNDNMNQIEHVTFIIQHCTRLSRRRARPYHCDAFHFSFRRAAACERSRVGSGTPCITAGFAKRSVQRAARLEIRRTASPVTRALHEITERRPPSSTPVVVHRAVLALWPTCCGYPTISSSDFMNITFACVRARFPPKDIHAAM</sequence>
<keyword evidence="2" id="KW-1185">Reference proteome</keyword>
<evidence type="ECO:0000313" key="1">
    <source>
        <dbReference type="EMBL" id="CAH2094634.1"/>
    </source>
</evidence>
<proteinExistence type="predicted"/>
<dbReference type="Proteomes" id="UP001153954">
    <property type="component" value="Unassembled WGS sequence"/>
</dbReference>
<protein>
    <submittedName>
        <fullName evidence="1">Uncharacterized protein</fullName>
    </submittedName>
</protein>
<gene>
    <name evidence="1" type="ORF">EEDITHA_LOCUS10180</name>
</gene>
<dbReference type="AlphaFoldDB" id="A0AAU9U6Z2"/>
<evidence type="ECO:0000313" key="2">
    <source>
        <dbReference type="Proteomes" id="UP001153954"/>
    </source>
</evidence>
<comment type="caution">
    <text evidence="1">The sequence shown here is derived from an EMBL/GenBank/DDBJ whole genome shotgun (WGS) entry which is preliminary data.</text>
</comment>
<name>A0AAU9U6Z2_EUPED</name>
<dbReference type="EMBL" id="CAKOGL010000014">
    <property type="protein sequence ID" value="CAH2094634.1"/>
    <property type="molecule type" value="Genomic_DNA"/>
</dbReference>
<accession>A0AAU9U6Z2</accession>
<reference evidence="1" key="1">
    <citation type="submission" date="2022-03" db="EMBL/GenBank/DDBJ databases">
        <authorList>
            <person name="Tunstrom K."/>
        </authorList>
    </citation>
    <scope>NUCLEOTIDE SEQUENCE</scope>
</reference>